<evidence type="ECO:0008006" key="5">
    <source>
        <dbReference type="Google" id="ProtNLM"/>
    </source>
</evidence>
<proteinExistence type="predicted"/>
<evidence type="ECO:0000259" key="1">
    <source>
        <dbReference type="Pfam" id="PF01408"/>
    </source>
</evidence>
<name>A0A8J2ZDK0_9PROT</name>
<gene>
    <name evidence="3" type="ORF">GCM10010964_34460</name>
</gene>
<feature type="domain" description="Gfo/Idh/MocA-like oxidoreductase N-terminal" evidence="1">
    <location>
        <begin position="1"/>
        <end position="116"/>
    </location>
</feature>
<evidence type="ECO:0000313" key="3">
    <source>
        <dbReference type="EMBL" id="GGG44169.1"/>
    </source>
</evidence>
<evidence type="ECO:0000313" key="4">
    <source>
        <dbReference type="Proteomes" id="UP000597507"/>
    </source>
</evidence>
<dbReference type="SUPFAM" id="SSF51735">
    <property type="entry name" value="NAD(P)-binding Rossmann-fold domains"/>
    <property type="match status" value="1"/>
</dbReference>
<dbReference type="Proteomes" id="UP000597507">
    <property type="component" value="Unassembled WGS sequence"/>
</dbReference>
<keyword evidence="4" id="KW-1185">Reference proteome</keyword>
<dbReference type="Pfam" id="PF22725">
    <property type="entry name" value="GFO_IDH_MocA_C3"/>
    <property type="match status" value="1"/>
</dbReference>
<dbReference type="InterPro" id="IPR000683">
    <property type="entry name" value="Gfo/Idh/MocA-like_OxRdtase_N"/>
</dbReference>
<evidence type="ECO:0000259" key="2">
    <source>
        <dbReference type="Pfam" id="PF22725"/>
    </source>
</evidence>
<dbReference type="SUPFAM" id="SSF55347">
    <property type="entry name" value="Glyceraldehyde-3-phosphate dehydrogenase-like, C-terminal domain"/>
    <property type="match status" value="1"/>
</dbReference>
<dbReference type="EMBL" id="BMKS01000012">
    <property type="protein sequence ID" value="GGG44169.1"/>
    <property type="molecule type" value="Genomic_DNA"/>
</dbReference>
<dbReference type="GO" id="GO:0000166">
    <property type="term" value="F:nucleotide binding"/>
    <property type="evidence" value="ECO:0007669"/>
    <property type="project" value="InterPro"/>
</dbReference>
<dbReference type="AlphaFoldDB" id="A0A8J2ZDK0"/>
<dbReference type="Pfam" id="PF01408">
    <property type="entry name" value="GFO_IDH_MocA"/>
    <property type="match status" value="1"/>
</dbReference>
<comment type="caution">
    <text evidence="3">The sequence shown here is derived from an EMBL/GenBank/DDBJ whole genome shotgun (WGS) entry which is preliminary data.</text>
</comment>
<dbReference type="Gene3D" id="3.40.50.720">
    <property type="entry name" value="NAD(P)-binding Rossmann-like Domain"/>
    <property type="match status" value="1"/>
</dbReference>
<dbReference type="InterPro" id="IPR055170">
    <property type="entry name" value="GFO_IDH_MocA-like_dom"/>
</dbReference>
<dbReference type="PANTHER" id="PTHR43377">
    <property type="entry name" value="BILIVERDIN REDUCTASE A"/>
    <property type="match status" value="1"/>
</dbReference>
<sequence>MRIAFIGASHWHLPLYLDPALEIPGVGLAGVSDPDPGAAAALGARLGCPADPDFRALCRRTRPDFVVALGRHADMAEEAEFLIAEGIPFALEKPCGLDAAQVERIARLAEARGAFAAVPLVFRNGDFLALLREEAAAEGAQCMTFRFIAGFPARYRQAGCDWMLDPGPAGGGCTINLAVHFLDICRLLWGPEARPIAAAMSNAAWGHPIEDYSAVTLGRTGSELCLVETGYLYPGPTSTFDMHFAIRTPRRYIVAPDPGTVVLLDPSGRREVRRMHTTNVAHYRTFLRDVLARVRRGAAPLAGLGDMVPVMRMVDAAYALAARSGPFSPRPAAR</sequence>
<dbReference type="RefSeq" id="WP_188902485.1">
    <property type="nucleotide sequence ID" value="NZ_BMKS01000012.1"/>
</dbReference>
<dbReference type="Gene3D" id="3.30.360.10">
    <property type="entry name" value="Dihydrodipicolinate Reductase, domain 2"/>
    <property type="match status" value="1"/>
</dbReference>
<accession>A0A8J2ZDK0</accession>
<dbReference type="InterPro" id="IPR051450">
    <property type="entry name" value="Gfo/Idh/MocA_Oxidoreductases"/>
</dbReference>
<reference evidence="3 4" key="1">
    <citation type="journal article" date="2014" name="Int. J. Syst. Evol. Microbiol.">
        <title>Complete genome sequence of Corynebacterium casei LMG S-19264T (=DSM 44701T), isolated from a smear-ripened cheese.</title>
        <authorList>
            <consortium name="US DOE Joint Genome Institute (JGI-PGF)"/>
            <person name="Walter F."/>
            <person name="Albersmeier A."/>
            <person name="Kalinowski J."/>
            <person name="Ruckert C."/>
        </authorList>
    </citation>
    <scope>NUCLEOTIDE SEQUENCE [LARGE SCALE GENOMIC DNA]</scope>
    <source>
        <strain evidence="3 4">CGMCC 1.16330</strain>
    </source>
</reference>
<protein>
    <recommendedName>
        <fullName evidence="5">Gfo/Idh/MocA family oxidoreductase</fullName>
    </recommendedName>
</protein>
<feature type="domain" description="GFO/IDH/MocA-like oxidoreductase" evidence="2">
    <location>
        <begin position="156"/>
        <end position="237"/>
    </location>
</feature>
<organism evidence="3 4">
    <name type="scientific">Caldovatus sediminis</name>
    <dbReference type="NCBI Taxonomy" id="2041189"/>
    <lineage>
        <taxon>Bacteria</taxon>
        <taxon>Pseudomonadati</taxon>
        <taxon>Pseudomonadota</taxon>
        <taxon>Alphaproteobacteria</taxon>
        <taxon>Acetobacterales</taxon>
        <taxon>Roseomonadaceae</taxon>
        <taxon>Caldovatus</taxon>
    </lineage>
</organism>
<dbReference type="InterPro" id="IPR036291">
    <property type="entry name" value="NAD(P)-bd_dom_sf"/>
</dbReference>
<dbReference type="PANTHER" id="PTHR43377:SF1">
    <property type="entry name" value="BILIVERDIN REDUCTASE A"/>
    <property type="match status" value="1"/>
</dbReference>